<dbReference type="CDD" id="cd16100">
    <property type="entry name" value="ARID"/>
    <property type="match status" value="1"/>
</dbReference>
<evidence type="ECO:0000259" key="17">
    <source>
        <dbReference type="PROSITE" id="PS51183"/>
    </source>
</evidence>
<evidence type="ECO:0000256" key="11">
    <source>
        <dbReference type="ARBA" id="ARBA00023242"/>
    </source>
</evidence>
<dbReference type="FunFam" id="1.10.150.60:FF:000016">
    <property type="entry name" value="Putative Lysine-specific demethylase 5B"/>
    <property type="match status" value="1"/>
</dbReference>
<sequence length="1680" mass="189135">MMKTAAKVGPHRSANVPKAPPLDLSTVSPPFAPPSPDLGIRGNRLFGLRTAPTFRPTLDEFADPLRYIEKIRVEAEQSGICKIIPPEGWKPDFALDTQTFWFRPRIMRLNSMEGSSRAILNYLDQLQKFHHQQGTQFQRIPMLDKKPMNLFELKKEVAKRGGFHAVTQNKQWAQVGRAIGLGGKTCTSLSHSVKSAYIKWVLPYEDFIAKHGSPAVTRPGSPLGDDTGGVDDAPTSGTRSKRAQRAKKRKSAEVVPEIPTADSSPSAKKAILPDGYLPKPGLELCEICGGGENDEKMLLCDGCNRGYHLYCFDPPMSAIPNTDWFCPDCLRVSGNDYGFEEGEVRSLYHFQKVANSFKERHFRERLGKKMDEKLIVTEDECEREFWRLVESPYDDVEVEYGADLHSTQHGSGFPVPEKQPNNPYSTCGWNLNNIPVLPESLFCNIRNDISGMMIPWLYVGMCFSTFCWHTEDHYTYSINYHHWGETKTWYGIPASDADKFEDAMRKKVPELFESNPDLLFHLTTMLSPGVLVEKGVDVVALDQRPGEFVVTFPRAYHAGFNQGFNFAEAVNFALPNWLPFGLDCVERYHEYRKQPVFSHDELVIATSKRDIDVRAAVWLKPELEHLRDHELEARKQIRERHPGIHEVVENLEIAHEEEDQCAVCHQYCYVSGIRCACSPKRIVCIAHEKDVCKCENPNLTLALRFSDEQLIGFLEHVNAVANRPNEWKEKYEKLLAQHRRPPLKELQRLSAASEKIPFVIEEATLLKSFVRRANEWVERANRILHKRKRSNAGRRSIVDTMDLESSEQSTDSKGHAQPASERTLANIEQLLRDAESFTFDCPEIKLLQALAHDVYEFREKARQVLADANVTAQMVRDTQEWAATIDVQIEELDLLEDKLSELEWGTRADAALSREGSDIDHDTVVSLIDEGRMFGVKTDHPLMSRLKTFKHQGDEWRVLAAALLKQRSMTLEDMKDVLKKGNDVPVIADMWKKLTDLVAKCEDWRAKARDVLGLKEDGSQDESTNMSDKKKWPVSVLWSLLFDIDNVPVRLEELTLIKEDAKKAQDWLNKGRKVLRTGSARSFLDITKEVEANVITCTSSEADAKLFCICRTKIDEGLMIECETCHVWYHSACVKISKKQAKRQTHYMCPVCDVWTEPNRTAKRPTIDQIKALLKEAEEMERYEFEEVPHLRSVIQAMNAWQDRVRSVLAAPASETDAKNLLRCAEGMYVSTEEETAKLRERIKEICPPPPPPSVPVDTNLAMKREDEVFCVCREPHREDDGDMIGCDGCGGWYHFKCVGLTAADAEKMETYTCPMCQNKAAHLSRDKENGVDAASNGAPLKITLKLGHGSVRTSDDHQVKKKRKKSSAGDESTSDGANFAKVKRRKSAGSEEPGAEHSVRKKHKKHSEPHQEAGEVDIRKNNGISTTDGPRSANGQNGMIMTSGITPDGKGSQKKRKKDAGQTGDATSATKKQRVDDQASWAPTVSSLITAVDIPVSLTGYGRMPTNEEALPPAPPDLVPSVPNSPHNRNALPSAPLATDTTASALPSAPPADANPHILQQHQAPLPQAPPQYWYATADGQHHLQQQHNQPAQSAMGPYGSYPSNYYWQNAYGFSHQQQHQQHHQQQTPPSVDEYGYGFTFGMPGSQAPGIQGYPFPSPYEQEQQHESANHEAHPQVYR</sequence>
<dbReference type="InterPro" id="IPR004198">
    <property type="entry name" value="Znf_C5HC2"/>
</dbReference>
<keyword evidence="6" id="KW-0677">Repeat</keyword>
<organism evidence="19 20">
    <name type="scientific">Spizellomyces punctatus (strain DAOM BR117)</name>
    <dbReference type="NCBI Taxonomy" id="645134"/>
    <lineage>
        <taxon>Eukaryota</taxon>
        <taxon>Fungi</taxon>
        <taxon>Fungi incertae sedis</taxon>
        <taxon>Chytridiomycota</taxon>
        <taxon>Chytridiomycota incertae sedis</taxon>
        <taxon>Chytridiomycetes</taxon>
        <taxon>Spizellomycetales</taxon>
        <taxon>Spizellomycetaceae</taxon>
        <taxon>Spizellomyces</taxon>
    </lineage>
</organism>
<dbReference type="GO" id="GO:0003677">
    <property type="term" value="F:DNA binding"/>
    <property type="evidence" value="ECO:0007669"/>
    <property type="project" value="InterPro"/>
</dbReference>
<keyword evidence="5" id="KW-0479">Metal-binding</keyword>
<feature type="domain" description="PHD-type" evidence="15">
    <location>
        <begin position="282"/>
        <end position="332"/>
    </location>
</feature>
<evidence type="ECO:0000256" key="13">
    <source>
        <dbReference type="PROSITE-ProRule" id="PRU00146"/>
    </source>
</evidence>
<dbReference type="Pfam" id="PF01388">
    <property type="entry name" value="ARID"/>
    <property type="match status" value="1"/>
</dbReference>
<dbReference type="Pfam" id="PF08429">
    <property type="entry name" value="PLU-1"/>
    <property type="match status" value="1"/>
</dbReference>
<evidence type="ECO:0000256" key="4">
    <source>
        <dbReference type="ARBA" id="ARBA00012902"/>
    </source>
</evidence>
<feature type="domain" description="JmjN" evidence="17">
    <location>
        <begin position="51"/>
        <end position="92"/>
    </location>
</feature>
<dbReference type="Gene3D" id="1.10.150.60">
    <property type="entry name" value="ARID DNA-binding domain"/>
    <property type="match status" value="1"/>
</dbReference>
<dbReference type="GO" id="GO:0034647">
    <property type="term" value="F:histone H3K4me/H3K4me2/H3K4me3 demethylase activity"/>
    <property type="evidence" value="ECO:0007669"/>
    <property type="project" value="UniProtKB-EC"/>
</dbReference>
<dbReference type="Pfam" id="PF02375">
    <property type="entry name" value="JmjN"/>
    <property type="match status" value="1"/>
</dbReference>
<proteinExistence type="inferred from homology"/>
<keyword evidence="20" id="KW-1185">Reference proteome</keyword>
<gene>
    <name evidence="19" type="ORF">SPPG_07107</name>
</gene>
<dbReference type="VEuPathDB" id="FungiDB:SPPG_07107"/>
<dbReference type="GO" id="GO:0000785">
    <property type="term" value="C:chromatin"/>
    <property type="evidence" value="ECO:0007669"/>
    <property type="project" value="TreeGrafter"/>
</dbReference>
<dbReference type="Gene3D" id="3.30.40.10">
    <property type="entry name" value="Zinc/RING finger domain, C3HC4 (zinc finger)"/>
    <property type="match status" value="3"/>
</dbReference>
<evidence type="ECO:0000256" key="10">
    <source>
        <dbReference type="ARBA" id="ARBA00023004"/>
    </source>
</evidence>
<keyword evidence="7 13" id="KW-0863">Zinc-finger</keyword>
<feature type="region of interest" description="Disordered" evidence="14">
    <location>
        <begin position="213"/>
        <end position="266"/>
    </location>
</feature>
<feature type="domain" description="PHD-type" evidence="15">
    <location>
        <begin position="1268"/>
        <end position="1320"/>
    </location>
</feature>
<evidence type="ECO:0000256" key="1">
    <source>
        <dbReference type="ARBA" id="ARBA00001954"/>
    </source>
</evidence>
<dbReference type="Pfam" id="PF02373">
    <property type="entry name" value="JmjC"/>
    <property type="match status" value="1"/>
</dbReference>
<reference evidence="19 20" key="1">
    <citation type="submission" date="2009-08" db="EMBL/GenBank/DDBJ databases">
        <title>The Genome Sequence of Spizellomyces punctatus strain DAOM BR117.</title>
        <authorList>
            <consortium name="The Broad Institute Genome Sequencing Platform"/>
            <person name="Russ C."/>
            <person name="Cuomo C."/>
            <person name="Shea T."/>
            <person name="Young S.K."/>
            <person name="Zeng Q."/>
            <person name="Koehrsen M."/>
            <person name="Haas B."/>
            <person name="Borodovsky M."/>
            <person name="Guigo R."/>
            <person name="Alvarado L."/>
            <person name="Berlin A."/>
            <person name="Bochicchio J."/>
            <person name="Borenstein D."/>
            <person name="Chapman S."/>
            <person name="Chen Z."/>
            <person name="Engels R."/>
            <person name="Freedman E."/>
            <person name="Gellesch M."/>
            <person name="Goldberg J."/>
            <person name="Griggs A."/>
            <person name="Gujja S."/>
            <person name="Heiman D."/>
            <person name="Hepburn T."/>
            <person name="Howarth C."/>
            <person name="Jen D."/>
            <person name="Larson L."/>
            <person name="Lewis B."/>
            <person name="Mehta T."/>
            <person name="Park D."/>
            <person name="Pearson M."/>
            <person name="Roberts A."/>
            <person name="Saif S."/>
            <person name="Shenoy N."/>
            <person name="Sisk P."/>
            <person name="Stolte C."/>
            <person name="Sykes S."/>
            <person name="Thomson T."/>
            <person name="Walk T."/>
            <person name="White J."/>
            <person name="Yandava C."/>
            <person name="Burger G."/>
            <person name="Gray M.W."/>
            <person name="Holland P.W.H."/>
            <person name="King N."/>
            <person name="Lang F.B.F."/>
            <person name="Roger A.J."/>
            <person name="Ruiz-Trillo I."/>
            <person name="Lander E."/>
            <person name="Nusbaum C."/>
        </authorList>
    </citation>
    <scope>NUCLEOTIDE SEQUENCE [LARGE SCALE GENOMIC DNA]</scope>
    <source>
        <strain evidence="19 20">DAOM BR117</strain>
    </source>
</reference>
<dbReference type="SMART" id="SM00501">
    <property type="entry name" value="BRIGHT"/>
    <property type="match status" value="1"/>
</dbReference>
<feature type="compositionally biased region" description="Polar residues" evidence="14">
    <location>
        <begin position="1423"/>
        <end position="1446"/>
    </location>
</feature>
<feature type="region of interest" description="Disordered" evidence="14">
    <location>
        <begin position="1"/>
        <end position="30"/>
    </location>
</feature>
<dbReference type="InterPro" id="IPR003347">
    <property type="entry name" value="JmjC_dom"/>
</dbReference>
<comment type="subcellular location">
    <subcellularLocation>
        <location evidence="2">Nucleus</location>
    </subcellularLocation>
</comment>
<keyword evidence="11" id="KW-0539">Nucleus</keyword>
<dbReference type="Pfam" id="PF21323">
    <property type="entry name" value="KDM5_C-hel"/>
    <property type="match status" value="1"/>
</dbReference>
<dbReference type="SMART" id="SM00545">
    <property type="entry name" value="JmjN"/>
    <property type="match status" value="1"/>
</dbReference>
<feature type="domain" description="JmjC" evidence="18">
    <location>
        <begin position="423"/>
        <end position="589"/>
    </location>
</feature>
<dbReference type="GO" id="GO:0006355">
    <property type="term" value="P:regulation of DNA-templated transcription"/>
    <property type="evidence" value="ECO:0007669"/>
    <property type="project" value="TreeGrafter"/>
</dbReference>
<keyword evidence="8" id="KW-0862">Zinc</keyword>
<feature type="domain" description="ARID" evidence="16">
    <location>
        <begin position="116"/>
        <end position="209"/>
    </location>
</feature>
<name>A0A0L0HAD3_SPIPD</name>
<dbReference type="PANTHER" id="PTHR10694">
    <property type="entry name" value="LYSINE-SPECIFIC DEMETHYLASE"/>
    <property type="match status" value="1"/>
</dbReference>
<dbReference type="InterPro" id="IPR019787">
    <property type="entry name" value="Znf_PHD-finger"/>
</dbReference>
<protein>
    <recommendedName>
        <fullName evidence="4">[histone H3]-trimethyl-L-lysine(4) demethylase</fullName>
        <ecNumber evidence="4">1.14.11.67</ecNumber>
    </recommendedName>
</protein>
<evidence type="ECO:0000313" key="20">
    <source>
        <dbReference type="Proteomes" id="UP000053201"/>
    </source>
</evidence>
<dbReference type="OrthoDB" id="1678912at2759"/>
<dbReference type="eggNOG" id="KOG1632">
    <property type="taxonomic scope" value="Eukaryota"/>
</dbReference>
<evidence type="ECO:0000259" key="15">
    <source>
        <dbReference type="PROSITE" id="PS50016"/>
    </source>
</evidence>
<dbReference type="SMART" id="SM01014">
    <property type="entry name" value="ARID"/>
    <property type="match status" value="1"/>
</dbReference>
<dbReference type="eggNOG" id="KOG1246">
    <property type="taxonomic scope" value="Eukaryota"/>
</dbReference>
<dbReference type="InterPro" id="IPR036431">
    <property type="entry name" value="ARID_dom_sf"/>
</dbReference>
<evidence type="ECO:0000256" key="5">
    <source>
        <dbReference type="ARBA" id="ARBA00022723"/>
    </source>
</evidence>
<dbReference type="PROSITE" id="PS51011">
    <property type="entry name" value="ARID"/>
    <property type="match status" value="1"/>
</dbReference>
<evidence type="ECO:0000259" key="16">
    <source>
        <dbReference type="PROSITE" id="PS51011"/>
    </source>
</evidence>
<dbReference type="InterPro" id="IPR003349">
    <property type="entry name" value="JmjN"/>
</dbReference>
<evidence type="ECO:0000256" key="14">
    <source>
        <dbReference type="SAM" id="MobiDB-lite"/>
    </source>
</evidence>
<dbReference type="EC" id="1.14.11.67" evidence="4"/>
<feature type="region of interest" description="Disordered" evidence="14">
    <location>
        <begin position="1506"/>
        <end position="1536"/>
    </location>
</feature>
<dbReference type="GO" id="GO:0008270">
    <property type="term" value="F:zinc ion binding"/>
    <property type="evidence" value="ECO:0007669"/>
    <property type="project" value="UniProtKB-KW"/>
</dbReference>
<dbReference type="InterPro" id="IPR001606">
    <property type="entry name" value="ARID_dom"/>
</dbReference>
<feature type="compositionally biased region" description="Basic residues" evidence="14">
    <location>
        <begin position="239"/>
        <end position="250"/>
    </location>
</feature>
<dbReference type="Pfam" id="PF00628">
    <property type="entry name" value="PHD"/>
    <property type="match status" value="3"/>
</dbReference>
<dbReference type="GeneID" id="27690353"/>
<dbReference type="GO" id="GO:0005634">
    <property type="term" value="C:nucleus"/>
    <property type="evidence" value="ECO:0007669"/>
    <property type="project" value="UniProtKB-SubCell"/>
</dbReference>
<dbReference type="InterPro" id="IPR013637">
    <property type="entry name" value="Lys_sp_deMease-like_dom"/>
</dbReference>
<dbReference type="InterPro" id="IPR011011">
    <property type="entry name" value="Znf_FYVE_PHD"/>
</dbReference>
<evidence type="ECO:0000313" key="19">
    <source>
        <dbReference type="EMBL" id="KNC97638.1"/>
    </source>
</evidence>
<dbReference type="PROSITE" id="PS51184">
    <property type="entry name" value="JMJC"/>
    <property type="match status" value="1"/>
</dbReference>
<dbReference type="InterPro" id="IPR001965">
    <property type="entry name" value="Znf_PHD"/>
</dbReference>
<feature type="region of interest" description="Disordered" evidence="14">
    <location>
        <begin position="1345"/>
        <end position="1481"/>
    </location>
</feature>
<accession>A0A0L0HAD3</accession>
<dbReference type="SMART" id="SM00558">
    <property type="entry name" value="JmjC"/>
    <property type="match status" value="1"/>
</dbReference>
<evidence type="ECO:0000256" key="6">
    <source>
        <dbReference type="ARBA" id="ARBA00022737"/>
    </source>
</evidence>
<evidence type="ECO:0000256" key="7">
    <source>
        <dbReference type="ARBA" id="ARBA00022771"/>
    </source>
</evidence>
<feature type="compositionally biased region" description="Basic and acidic residues" evidence="14">
    <location>
        <begin position="1664"/>
        <end position="1680"/>
    </location>
</feature>
<dbReference type="PROSITE" id="PS51183">
    <property type="entry name" value="JMJN"/>
    <property type="match status" value="1"/>
</dbReference>
<evidence type="ECO:0000259" key="18">
    <source>
        <dbReference type="PROSITE" id="PS51184"/>
    </source>
</evidence>
<evidence type="ECO:0000256" key="9">
    <source>
        <dbReference type="ARBA" id="ARBA00023002"/>
    </source>
</evidence>
<dbReference type="RefSeq" id="XP_016605678.1">
    <property type="nucleotide sequence ID" value="XM_016755286.1"/>
</dbReference>
<feature type="compositionally biased region" description="Basic and acidic residues" evidence="14">
    <location>
        <begin position="1409"/>
        <end position="1421"/>
    </location>
</feature>
<dbReference type="Pfam" id="PF02928">
    <property type="entry name" value="zf-C5HC2"/>
    <property type="match status" value="1"/>
</dbReference>
<feature type="region of interest" description="Disordered" evidence="14">
    <location>
        <begin position="1616"/>
        <end position="1680"/>
    </location>
</feature>
<comment type="similarity">
    <text evidence="3">Belongs to the JARID1 histone demethylase family.</text>
</comment>
<dbReference type="InterPro" id="IPR013083">
    <property type="entry name" value="Znf_RING/FYVE/PHD"/>
</dbReference>
<feature type="domain" description="PHD-type" evidence="15">
    <location>
        <begin position="1105"/>
        <end position="1155"/>
    </location>
</feature>
<feature type="region of interest" description="Disordered" evidence="14">
    <location>
        <begin position="795"/>
        <end position="820"/>
    </location>
</feature>
<dbReference type="InterPro" id="IPR019786">
    <property type="entry name" value="Zinc_finger_PHD-type_CS"/>
</dbReference>
<dbReference type="PANTHER" id="PTHR10694:SF33">
    <property type="entry name" value="LYSINE-SPECIFIC DEMETHYLASE 5"/>
    <property type="match status" value="1"/>
</dbReference>
<dbReference type="PROSITE" id="PS01359">
    <property type="entry name" value="ZF_PHD_1"/>
    <property type="match status" value="3"/>
</dbReference>
<dbReference type="Gene3D" id="2.60.120.650">
    <property type="entry name" value="Cupin"/>
    <property type="match status" value="1"/>
</dbReference>
<dbReference type="SUPFAM" id="SSF46774">
    <property type="entry name" value="ARID-like"/>
    <property type="match status" value="1"/>
</dbReference>
<dbReference type="STRING" id="645134.A0A0L0HAD3"/>
<dbReference type="SUPFAM" id="SSF51197">
    <property type="entry name" value="Clavaminate synthase-like"/>
    <property type="match status" value="1"/>
</dbReference>
<dbReference type="InParanoid" id="A0A0L0HAD3"/>
<comment type="catalytic activity">
    <reaction evidence="12">
        <text>N(6),N(6),N(6)-trimethyl-L-lysyl(4)-[histone H3] + 3 2-oxoglutarate + 3 O2 = L-lysyl(4)-[histone H3] + 3 formaldehyde + 3 succinate + 3 CO2</text>
        <dbReference type="Rhea" id="RHEA:60208"/>
        <dbReference type="Rhea" id="RHEA-COMP:15537"/>
        <dbReference type="Rhea" id="RHEA-COMP:15547"/>
        <dbReference type="ChEBI" id="CHEBI:15379"/>
        <dbReference type="ChEBI" id="CHEBI:16526"/>
        <dbReference type="ChEBI" id="CHEBI:16810"/>
        <dbReference type="ChEBI" id="CHEBI:16842"/>
        <dbReference type="ChEBI" id="CHEBI:29969"/>
        <dbReference type="ChEBI" id="CHEBI:30031"/>
        <dbReference type="ChEBI" id="CHEBI:61961"/>
        <dbReference type="EC" id="1.14.11.67"/>
    </reaction>
</comment>
<evidence type="ECO:0000256" key="12">
    <source>
        <dbReference type="ARBA" id="ARBA00048734"/>
    </source>
</evidence>
<dbReference type="InterPro" id="IPR048615">
    <property type="entry name" value="KDM5_C-hel"/>
</dbReference>
<dbReference type="EMBL" id="KQ257463">
    <property type="protein sequence ID" value="KNC97638.1"/>
    <property type="molecule type" value="Genomic_DNA"/>
</dbReference>
<comment type="cofactor">
    <cofactor evidence="1">
        <name>Fe(2+)</name>
        <dbReference type="ChEBI" id="CHEBI:29033"/>
    </cofactor>
</comment>
<dbReference type="CDD" id="cd15545">
    <property type="entry name" value="PHD_BAZ2A_like"/>
    <property type="match status" value="1"/>
</dbReference>
<evidence type="ECO:0000256" key="8">
    <source>
        <dbReference type="ARBA" id="ARBA00022833"/>
    </source>
</evidence>
<keyword evidence="10" id="KW-0408">Iron</keyword>
<dbReference type="SUPFAM" id="SSF57903">
    <property type="entry name" value="FYVE/PHD zinc finger"/>
    <property type="match status" value="3"/>
</dbReference>
<dbReference type="Proteomes" id="UP000053201">
    <property type="component" value="Unassembled WGS sequence"/>
</dbReference>
<evidence type="ECO:0000256" key="2">
    <source>
        <dbReference type="ARBA" id="ARBA00004123"/>
    </source>
</evidence>
<dbReference type="OMA" id="GFDQVCK"/>
<dbReference type="SMART" id="SM00249">
    <property type="entry name" value="PHD"/>
    <property type="match status" value="3"/>
</dbReference>
<evidence type="ECO:0000256" key="3">
    <source>
        <dbReference type="ARBA" id="ARBA00006801"/>
    </source>
</evidence>
<feature type="compositionally biased region" description="Low complexity" evidence="14">
    <location>
        <begin position="1617"/>
        <end position="1628"/>
    </location>
</feature>
<dbReference type="FunCoup" id="A0A0L0HAD3">
    <property type="interactions" value="488"/>
</dbReference>
<keyword evidence="9" id="KW-0560">Oxidoreductase</keyword>
<dbReference type="PROSITE" id="PS50016">
    <property type="entry name" value="ZF_PHD_2"/>
    <property type="match status" value="3"/>
</dbReference>